<evidence type="ECO:0000313" key="3">
    <source>
        <dbReference type="Proteomes" id="UP000799424"/>
    </source>
</evidence>
<evidence type="ECO:0000256" key="1">
    <source>
        <dbReference type="SAM" id="MobiDB-lite"/>
    </source>
</evidence>
<reference evidence="2" key="1">
    <citation type="journal article" date="2020" name="Stud. Mycol.">
        <title>101 Dothideomycetes genomes: a test case for predicting lifestyles and emergence of pathogens.</title>
        <authorList>
            <person name="Haridas S."/>
            <person name="Albert R."/>
            <person name="Binder M."/>
            <person name="Bloem J."/>
            <person name="Labutti K."/>
            <person name="Salamov A."/>
            <person name="Andreopoulos B."/>
            <person name="Baker S."/>
            <person name="Barry K."/>
            <person name="Bills G."/>
            <person name="Bluhm B."/>
            <person name="Cannon C."/>
            <person name="Castanera R."/>
            <person name="Culley D."/>
            <person name="Daum C."/>
            <person name="Ezra D."/>
            <person name="Gonzalez J."/>
            <person name="Henrissat B."/>
            <person name="Kuo A."/>
            <person name="Liang C."/>
            <person name="Lipzen A."/>
            <person name="Lutzoni F."/>
            <person name="Magnuson J."/>
            <person name="Mondo S."/>
            <person name="Nolan M."/>
            <person name="Ohm R."/>
            <person name="Pangilinan J."/>
            <person name="Park H.-J."/>
            <person name="Ramirez L."/>
            <person name="Alfaro M."/>
            <person name="Sun H."/>
            <person name="Tritt A."/>
            <person name="Yoshinaga Y."/>
            <person name="Zwiers L.-H."/>
            <person name="Turgeon B."/>
            <person name="Goodwin S."/>
            <person name="Spatafora J."/>
            <person name="Crous P."/>
            <person name="Grigoriev I."/>
        </authorList>
    </citation>
    <scope>NUCLEOTIDE SEQUENCE</scope>
    <source>
        <strain evidence="2">CBS 113818</strain>
    </source>
</reference>
<proteinExistence type="predicted"/>
<accession>A0A6A7A2T3</accession>
<protein>
    <submittedName>
        <fullName evidence="2">Uncharacterized protein</fullName>
    </submittedName>
</protein>
<sequence>MKVGSGRGITRSARGKAAICPRSIEVPGTQSSELDAAAQLTNEQAGSSRLRLDKSSLEDLDDDDDNRNCDDPKGSQQDSARRTRGASARSDRSDSEELQATQPQLSATQTARDESH</sequence>
<dbReference type="EMBL" id="MU006225">
    <property type="protein sequence ID" value="KAF2827148.1"/>
    <property type="molecule type" value="Genomic_DNA"/>
</dbReference>
<gene>
    <name evidence="2" type="ORF">CC86DRAFT_406368</name>
</gene>
<evidence type="ECO:0000313" key="2">
    <source>
        <dbReference type="EMBL" id="KAF2827148.1"/>
    </source>
</evidence>
<name>A0A6A7A2T3_9PLEO</name>
<organism evidence="2 3">
    <name type="scientific">Ophiobolus disseminans</name>
    <dbReference type="NCBI Taxonomy" id="1469910"/>
    <lineage>
        <taxon>Eukaryota</taxon>
        <taxon>Fungi</taxon>
        <taxon>Dikarya</taxon>
        <taxon>Ascomycota</taxon>
        <taxon>Pezizomycotina</taxon>
        <taxon>Dothideomycetes</taxon>
        <taxon>Pleosporomycetidae</taxon>
        <taxon>Pleosporales</taxon>
        <taxon>Pleosporineae</taxon>
        <taxon>Phaeosphaeriaceae</taxon>
        <taxon>Ophiobolus</taxon>
    </lineage>
</organism>
<feature type="compositionally biased region" description="Polar residues" evidence="1">
    <location>
        <begin position="98"/>
        <end position="110"/>
    </location>
</feature>
<keyword evidence="3" id="KW-1185">Reference proteome</keyword>
<dbReference type="Proteomes" id="UP000799424">
    <property type="component" value="Unassembled WGS sequence"/>
</dbReference>
<feature type="compositionally biased region" description="Polar residues" evidence="1">
    <location>
        <begin position="28"/>
        <end position="46"/>
    </location>
</feature>
<dbReference type="AlphaFoldDB" id="A0A6A7A2T3"/>
<feature type="region of interest" description="Disordered" evidence="1">
    <location>
        <begin position="1"/>
        <end position="116"/>
    </location>
</feature>